<reference evidence="1 2" key="1">
    <citation type="submission" date="2013-09" db="EMBL/GenBank/DDBJ databases">
        <title>Corchorus capsularis genome sequencing.</title>
        <authorList>
            <person name="Alam M."/>
            <person name="Haque M.S."/>
            <person name="Islam M.S."/>
            <person name="Emdad E.M."/>
            <person name="Islam M.M."/>
            <person name="Ahmed B."/>
            <person name="Halim A."/>
            <person name="Hossen Q.M.M."/>
            <person name="Hossain M.Z."/>
            <person name="Ahmed R."/>
            <person name="Khan M.M."/>
            <person name="Islam R."/>
            <person name="Rashid M.M."/>
            <person name="Khan S.A."/>
            <person name="Rahman M.S."/>
            <person name="Alam M."/>
        </authorList>
    </citation>
    <scope>NUCLEOTIDE SEQUENCE [LARGE SCALE GENOMIC DNA]</scope>
    <source>
        <strain evidence="2">cv. CVL-1</strain>
        <tissue evidence="1">Whole seedling</tissue>
    </source>
</reference>
<proteinExistence type="predicted"/>
<dbReference type="Gramene" id="OMO55807">
    <property type="protein sequence ID" value="OMO55807"/>
    <property type="gene ID" value="CCACVL1_26987"/>
</dbReference>
<evidence type="ECO:0000313" key="2">
    <source>
        <dbReference type="Proteomes" id="UP000188268"/>
    </source>
</evidence>
<name>A0A1R3GCL1_COCAP</name>
<keyword evidence="2" id="KW-1185">Reference proteome</keyword>
<sequence>MFKNLVLRHPIAALGAEYAGTIAIWCGIGYLSAEALSRTIMGAAKLFRAAKPAENICNNPEIDASFRAYARELEARQKSEMEASLRAYARELEARLKK</sequence>
<evidence type="ECO:0000313" key="1">
    <source>
        <dbReference type="EMBL" id="OMO55807.1"/>
    </source>
</evidence>
<dbReference type="EMBL" id="AWWV01014565">
    <property type="protein sequence ID" value="OMO55807.1"/>
    <property type="molecule type" value="Genomic_DNA"/>
</dbReference>
<dbReference type="AlphaFoldDB" id="A0A1R3GCL1"/>
<gene>
    <name evidence="1" type="ORF">CCACVL1_26987</name>
</gene>
<accession>A0A1R3GCL1</accession>
<comment type="caution">
    <text evidence="1">The sequence shown here is derived from an EMBL/GenBank/DDBJ whole genome shotgun (WGS) entry which is preliminary data.</text>
</comment>
<protein>
    <submittedName>
        <fullName evidence="1">Uncharacterized protein</fullName>
    </submittedName>
</protein>
<organism evidence="1 2">
    <name type="scientific">Corchorus capsularis</name>
    <name type="common">Jute</name>
    <dbReference type="NCBI Taxonomy" id="210143"/>
    <lineage>
        <taxon>Eukaryota</taxon>
        <taxon>Viridiplantae</taxon>
        <taxon>Streptophyta</taxon>
        <taxon>Embryophyta</taxon>
        <taxon>Tracheophyta</taxon>
        <taxon>Spermatophyta</taxon>
        <taxon>Magnoliopsida</taxon>
        <taxon>eudicotyledons</taxon>
        <taxon>Gunneridae</taxon>
        <taxon>Pentapetalae</taxon>
        <taxon>rosids</taxon>
        <taxon>malvids</taxon>
        <taxon>Malvales</taxon>
        <taxon>Malvaceae</taxon>
        <taxon>Grewioideae</taxon>
        <taxon>Apeibeae</taxon>
        <taxon>Corchorus</taxon>
    </lineage>
</organism>
<dbReference type="Proteomes" id="UP000188268">
    <property type="component" value="Unassembled WGS sequence"/>
</dbReference>